<dbReference type="Proteomes" id="UP001480973">
    <property type="component" value="Unassembled WGS sequence"/>
</dbReference>
<feature type="domain" description="ASCH" evidence="1">
    <location>
        <begin position="10"/>
        <end position="110"/>
    </location>
</feature>
<name>A0ABV1GRJ2_9FIRM</name>
<comment type="caution">
    <text evidence="2">The sequence shown here is derived from an EMBL/GenBank/DDBJ whole genome shotgun (WGS) entry which is preliminary data.</text>
</comment>
<protein>
    <submittedName>
        <fullName evidence="2">ASCH domain-containing protein</fullName>
    </submittedName>
</protein>
<dbReference type="Gene3D" id="2.30.130.30">
    <property type="entry name" value="Hypothetical protein"/>
    <property type="match status" value="1"/>
</dbReference>
<dbReference type="EMBL" id="JBBMES010000022">
    <property type="protein sequence ID" value="MEQ2536120.1"/>
    <property type="molecule type" value="Genomic_DNA"/>
</dbReference>
<gene>
    <name evidence="2" type="ORF">WMO38_13530</name>
</gene>
<dbReference type="SUPFAM" id="SSF88697">
    <property type="entry name" value="PUA domain-like"/>
    <property type="match status" value="1"/>
</dbReference>
<evidence type="ECO:0000259" key="1">
    <source>
        <dbReference type="Pfam" id="PF04266"/>
    </source>
</evidence>
<dbReference type="InterPro" id="IPR015947">
    <property type="entry name" value="PUA-like_sf"/>
</dbReference>
<evidence type="ECO:0000313" key="2">
    <source>
        <dbReference type="EMBL" id="MEQ2536120.1"/>
    </source>
</evidence>
<reference evidence="2 3" key="1">
    <citation type="submission" date="2024-03" db="EMBL/GenBank/DDBJ databases">
        <title>Human intestinal bacterial collection.</title>
        <authorList>
            <person name="Pauvert C."/>
            <person name="Hitch T.C.A."/>
            <person name="Clavel T."/>
        </authorList>
    </citation>
    <scope>NUCLEOTIDE SEQUENCE [LARGE SCALE GENOMIC DNA]</scope>
    <source>
        <strain evidence="2 3">CLA-JM-H10</strain>
    </source>
</reference>
<proteinExistence type="predicted"/>
<dbReference type="InterPro" id="IPR007374">
    <property type="entry name" value="ASCH_domain"/>
</dbReference>
<dbReference type="Pfam" id="PF04266">
    <property type="entry name" value="ASCH"/>
    <property type="match status" value="1"/>
</dbReference>
<keyword evidence="3" id="KW-1185">Reference proteome</keyword>
<sequence>MTHEMDIWHDSFVKIKEQTKTIEMRLFDEKRSLISTGDTIIFTDTSNKEKIDCMVINMYRYLSFEELYQHHSKVSIGYNKDEIANPKEMLMYYSKEMIEKYGVVAIEIKVL</sequence>
<organism evidence="2 3">
    <name type="scientific">Lachnospira intestinalis</name>
    <dbReference type="NCBI Taxonomy" id="3133158"/>
    <lineage>
        <taxon>Bacteria</taxon>
        <taxon>Bacillati</taxon>
        <taxon>Bacillota</taxon>
        <taxon>Clostridia</taxon>
        <taxon>Lachnospirales</taxon>
        <taxon>Lachnospiraceae</taxon>
        <taxon>Lachnospira</taxon>
    </lineage>
</organism>
<accession>A0ABV1GRJ2</accession>
<evidence type="ECO:0000313" key="3">
    <source>
        <dbReference type="Proteomes" id="UP001480973"/>
    </source>
</evidence>